<keyword evidence="6" id="KW-0560">Oxidoreductase</keyword>
<evidence type="ECO:0000256" key="3">
    <source>
        <dbReference type="ARBA" id="ARBA00022630"/>
    </source>
</evidence>
<comment type="cofactor">
    <cofactor evidence="1">
        <name>FAD</name>
        <dbReference type="ChEBI" id="CHEBI:57692"/>
    </cofactor>
</comment>
<keyword evidence="8" id="KW-1133">Transmembrane helix</keyword>
<name>A0A382SFW3_9ZZZZ</name>
<accession>A0A382SFW3</accession>
<proteinExistence type="inferred from homology"/>
<dbReference type="SUPFAM" id="SSF51905">
    <property type="entry name" value="FAD/NAD(P)-binding domain"/>
    <property type="match status" value="1"/>
</dbReference>
<keyword evidence="3" id="KW-0285">Flavoprotein</keyword>
<feature type="non-terminal residue" evidence="9">
    <location>
        <position position="296"/>
    </location>
</feature>
<gene>
    <name evidence="9" type="ORF">METZ01_LOCUS361306</name>
</gene>
<evidence type="ECO:0000256" key="5">
    <source>
        <dbReference type="ARBA" id="ARBA00022857"/>
    </source>
</evidence>
<keyword evidence="8" id="KW-0472">Membrane</keyword>
<dbReference type="EMBL" id="UINC01128595">
    <property type="protein sequence ID" value="SVD08452.1"/>
    <property type="molecule type" value="Genomic_DNA"/>
</dbReference>
<evidence type="ECO:0000256" key="7">
    <source>
        <dbReference type="ARBA" id="ARBA00023033"/>
    </source>
</evidence>
<sequence>MITKSQHDSKNINQSIINYDAIIVGAGFGGMYMLHSLNKLGLKTLILEEGKGVGGTWYWNRYPGARCDVQSIEYSYSFSDELQQEWEWSNKYSTQSEILEYANHVADRFNLREHIRFNERVLSAEYVENSKIWKLETNSGKIFQSRYCVMATGSLSSINKPKFAGIDSYTGDWYITGKWPHEKIDLTGKTVGIIGTGSSAVQAIPVLAANSKHLTVFQRTANYSIPANNKPLDPEEIRYVKDNYSSIREKQRQGRAGVAFTNMGTKSALEVSKEERLNEYQKRWDTGYSGFISAYT</sequence>
<protein>
    <recommendedName>
        <fullName evidence="10">FAD/NAD(P)-binding domain-containing protein</fullName>
    </recommendedName>
</protein>
<dbReference type="PANTHER" id="PTHR43098">
    <property type="entry name" value="L-ORNITHINE N(5)-MONOOXYGENASE-RELATED"/>
    <property type="match status" value="1"/>
</dbReference>
<comment type="similarity">
    <text evidence="2">Belongs to the FAD-binding monooxygenase family.</text>
</comment>
<evidence type="ECO:0000256" key="2">
    <source>
        <dbReference type="ARBA" id="ARBA00010139"/>
    </source>
</evidence>
<dbReference type="Pfam" id="PF13738">
    <property type="entry name" value="Pyr_redox_3"/>
    <property type="match status" value="1"/>
</dbReference>
<dbReference type="InterPro" id="IPR036188">
    <property type="entry name" value="FAD/NAD-bd_sf"/>
</dbReference>
<dbReference type="PANTHER" id="PTHR43098:SF3">
    <property type="entry name" value="L-ORNITHINE N(5)-MONOOXYGENASE-RELATED"/>
    <property type="match status" value="1"/>
</dbReference>
<evidence type="ECO:0008006" key="10">
    <source>
        <dbReference type="Google" id="ProtNLM"/>
    </source>
</evidence>
<keyword evidence="8" id="KW-0812">Transmembrane</keyword>
<feature type="transmembrane region" description="Helical" evidence="8">
    <location>
        <begin position="16"/>
        <end position="34"/>
    </location>
</feature>
<evidence type="ECO:0000256" key="1">
    <source>
        <dbReference type="ARBA" id="ARBA00001974"/>
    </source>
</evidence>
<evidence type="ECO:0000256" key="8">
    <source>
        <dbReference type="SAM" id="Phobius"/>
    </source>
</evidence>
<evidence type="ECO:0000313" key="9">
    <source>
        <dbReference type="EMBL" id="SVD08452.1"/>
    </source>
</evidence>
<dbReference type="GO" id="GO:0004497">
    <property type="term" value="F:monooxygenase activity"/>
    <property type="evidence" value="ECO:0007669"/>
    <property type="project" value="UniProtKB-KW"/>
</dbReference>
<dbReference type="Gene3D" id="3.50.50.60">
    <property type="entry name" value="FAD/NAD(P)-binding domain"/>
    <property type="match status" value="1"/>
</dbReference>
<evidence type="ECO:0000256" key="6">
    <source>
        <dbReference type="ARBA" id="ARBA00023002"/>
    </source>
</evidence>
<keyword evidence="7" id="KW-0503">Monooxygenase</keyword>
<keyword evidence="4" id="KW-0274">FAD</keyword>
<dbReference type="PRINTS" id="PR00411">
    <property type="entry name" value="PNDRDTASEI"/>
</dbReference>
<organism evidence="9">
    <name type="scientific">marine metagenome</name>
    <dbReference type="NCBI Taxonomy" id="408172"/>
    <lineage>
        <taxon>unclassified sequences</taxon>
        <taxon>metagenomes</taxon>
        <taxon>ecological metagenomes</taxon>
    </lineage>
</organism>
<dbReference type="InterPro" id="IPR050775">
    <property type="entry name" value="FAD-binding_Monooxygenases"/>
</dbReference>
<dbReference type="AlphaFoldDB" id="A0A382SFW3"/>
<keyword evidence="5" id="KW-0521">NADP</keyword>
<reference evidence="9" key="1">
    <citation type="submission" date="2018-05" db="EMBL/GenBank/DDBJ databases">
        <authorList>
            <person name="Lanie J.A."/>
            <person name="Ng W.-L."/>
            <person name="Kazmierczak K.M."/>
            <person name="Andrzejewski T.M."/>
            <person name="Davidsen T.M."/>
            <person name="Wayne K.J."/>
            <person name="Tettelin H."/>
            <person name="Glass J.I."/>
            <person name="Rusch D."/>
            <person name="Podicherti R."/>
            <person name="Tsui H.-C.T."/>
            <person name="Winkler M.E."/>
        </authorList>
    </citation>
    <scope>NUCLEOTIDE SEQUENCE</scope>
</reference>
<evidence type="ECO:0000256" key="4">
    <source>
        <dbReference type="ARBA" id="ARBA00022827"/>
    </source>
</evidence>